<protein>
    <submittedName>
        <fullName evidence="3">Uncharacterized protein</fullName>
    </submittedName>
</protein>
<dbReference type="RefSeq" id="WP_147892906.1">
    <property type="nucleotide sequence ID" value="NZ_BAAANR010000001.1"/>
</dbReference>
<keyword evidence="4" id="KW-1185">Reference proteome</keyword>
<comment type="caution">
    <text evidence="3">The sequence shown here is derived from an EMBL/GenBank/DDBJ whole genome shotgun (WGS) entry which is preliminary data.</text>
</comment>
<reference evidence="3 4" key="1">
    <citation type="submission" date="2019-08" db="EMBL/GenBank/DDBJ databases">
        <authorList>
            <person name="Dong K."/>
        </authorList>
    </citation>
    <scope>NUCLEOTIDE SEQUENCE [LARGE SCALE GENOMIC DNA]</scope>
    <source>
        <strain evidence="3 4">JCM14558</strain>
    </source>
</reference>
<keyword evidence="2" id="KW-1133">Transmembrane helix</keyword>
<accession>A0A5C8I2L6</accession>
<dbReference type="AlphaFoldDB" id="A0A5C8I2L6"/>
<dbReference type="OrthoDB" id="5083945at2"/>
<keyword evidence="2" id="KW-0472">Membrane</keyword>
<gene>
    <name evidence="3" type="ORF">FVP77_01340</name>
</gene>
<name>A0A5C8I2L6_9MICO</name>
<feature type="transmembrane region" description="Helical" evidence="2">
    <location>
        <begin position="96"/>
        <end position="118"/>
    </location>
</feature>
<keyword evidence="2" id="KW-0812">Transmembrane</keyword>
<evidence type="ECO:0000313" key="3">
    <source>
        <dbReference type="EMBL" id="TXK12165.1"/>
    </source>
</evidence>
<dbReference type="Proteomes" id="UP000321034">
    <property type="component" value="Unassembled WGS sequence"/>
</dbReference>
<organism evidence="3 4">
    <name type="scientific">Microbacterium hatanonis</name>
    <dbReference type="NCBI Taxonomy" id="404366"/>
    <lineage>
        <taxon>Bacteria</taxon>
        <taxon>Bacillati</taxon>
        <taxon>Actinomycetota</taxon>
        <taxon>Actinomycetes</taxon>
        <taxon>Micrococcales</taxon>
        <taxon>Microbacteriaceae</taxon>
        <taxon>Microbacterium</taxon>
    </lineage>
</organism>
<evidence type="ECO:0000313" key="4">
    <source>
        <dbReference type="Proteomes" id="UP000321034"/>
    </source>
</evidence>
<evidence type="ECO:0000256" key="1">
    <source>
        <dbReference type="SAM" id="MobiDB-lite"/>
    </source>
</evidence>
<evidence type="ECO:0000256" key="2">
    <source>
        <dbReference type="SAM" id="Phobius"/>
    </source>
</evidence>
<proteinExistence type="predicted"/>
<sequence length="240" mass="24744">MTPDDELQRLRERVYGTGGHPSDADIARLHELEAAFQGHPGELSDAASVPADPESSQSSRTTRGVRDEHVYDTSGSEPTPPASAEHSPHRSRWRTVVSATVAAAVVGGAAFAAGLVVATPAAPDDFSELLLPQTEEDVITAAPEDSVADSIDLSSTRFIARLNGYDVFLARPADVAGVCVFVRVAGSDVLSGAGCSENPTGRGSVGFSGVGGLTVYVGDVQGTAVGDPVRLSENVVAYVA</sequence>
<feature type="region of interest" description="Disordered" evidence="1">
    <location>
        <begin position="34"/>
        <end position="91"/>
    </location>
</feature>
<dbReference type="EMBL" id="VRSV01000001">
    <property type="protein sequence ID" value="TXK12165.1"/>
    <property type="molecule type" value="Genomic_DNA"/>
</dbReference>